<dbReference type="SUPFAM" id="SSF81321">
    <property type="entry name" value="Family A G protein-coupled receptor-like"/>
    <property type="match status" value="1"/>
</dbReference>
<dbReference type="PANTHER" id="PTHR10489">
    <property type="entry name" value="CELL ADHESION MOLECULE"/>
    <property type="match status" value="1"/>
</dbReference>
<dbReference type="InterPro" id="IPR050119">
    <property type="entry name" value="CCR1-9-like"/>
</dbReference>
<feature type="transmembrane region" description="Helical" evidence="10">
    <location>
        <begin position="234"/>
        <end position="263"/>
    </location>
</feature>
<keyword evidence="8" id="KW-0807">Transducer</keyword>
<dbReference type="KEGG" id="vg:24284822"/>
<evidence type="ECO:0000256" key="5">
    <source>
        <dbReference type="ARBA" id="ARBA00023040"/>
    </source>
</evidence>
<dbReference type="Proteomes" id="UP000171701">
    <property type="component" value="Segment"/>
</dbReference>
<dbReference type="OrthoDB" id="6769at10239"/>
<dbReference type="GO" id="GO:0019957">
    <property type="term" value="F:C-C chemokine binding"/>
    <property type="evidence" value="ECO:0007669"/>
    <property type="project" value="TreeGrafter"/>
</dbReference>
<dbReference type="GO" id="GO:0016020">
    <property type="term" value="C:membrane"/>
    <property type="evidence" value="ECO:0007669"/>
    <property type="project" value="InterPro"/>
</dbReference>
<evidence type="ECO:0000256" key="9">
    <source>
        <dbReference type="SAM" id="MobiDB-lite"/>
    </source>
</evidence>
<dbReference type="GO" id="GO:0020002">
    <property type="term" value="C:host cell plasma membrane"/>
    <property type="evidence" value="ECO:0007669"/>
    <property type="project" value="UniProtKB-SubCell"/>
</dbReference>
<dbReference type="GO" id="GO:0016493">
    <property type="term" value="F:C-C chemokine receptor activity"/>
    <property type="evidence" value="ECO:0007669"/>
    <property type="project" value="TreeGrafter"/>
</dbReference>
<dbReference type="Pfam" id="PF00001">
    <property type="entry name" value="7tm_1"/>
    <property type="match status" value="1"/>
</dbReference>
<dbReference type="EMBL" id="KR351281">
    <property type="protein sequence ID" value="AKG51569.1"/>
    <property type="molecule type" value="Genomic_DNA"/>
</dbReference>
<keyword evidence="6 10" id="KW-0472">Membrane</keyword>
<keyword evidence="5" id="KW-0297">G-protein coupled receptor</keyword>
<dbReference type="PROSITE" id="PS50262">
    <property type="entry name" value="G_PROTEIN_RECEP_F1_2"/>
    <property type="match status" value="1"/>
</dbReference>
<feature type="transmembrane region" description="Helical" evidence="10">
    <location>
        <begin position="207"/>
        <end position="228"/>
    </location>
</feature>
<dbReference type="PANTHER" id="PTHR10489:SF932">
    <property type="entry name" value="G-PROTEIN COUPLED RECEPTORS FAMILY 1 PROFILE DOMAIN-CONTAINING PROTEIN"/>
    <property type="match status" value="1"/>
</dbReference>
<evidence type="ECO:0000256" key="7">
    <source>
        <dbReference type="ARBA" id="ARBA00023170"/>
    </source>
</evidence>
<evidence type="ECO:0000256" key="10">
    <source>
        <dbReference type="SAM" id="Phobius"/>
    </source>
</evidence>
<evidence type="ECO:0000256" key="6">
    <source>
        <dbReference type="ARBA" id="ARBA00023136"/>
    </source>
</evidence>
<evidence type="ECO:0000256" key="8">
    <source>
        <dbReference type="ARBA" id="ARBA00023224"/>
    </source>
</evidence>
<keyword evidence="7" id="KW-0675">Receptor</keyword>
<evidence type="ECO:0000313" key="13">
    <source>
        <dbReference type="Proteomes" id="UP000171701"/>
    </source>
</evidence>
<keyword evidence="2" id="KW-1043">Host membrane</keyword>
<dbReference type="PRINTS" id="PR01559">
    <property type="entry name" value="DUFFYANTIGEN"/>
</dbReference>
<feature type="domain" description="G-protein coupled receptors family 1 profile" evidence="11">
    <location>
        <begin position="186"/>
        <end position="431"/>
    </location>
</feature>
<evidence type="ECO:0000256" key="1">
    <source>
        <dbReference type="ARBA" id="ARBA00004598"/>
    </source>
</evidence>
<keyword evidence="13" id="KW-1185">Reference proteome</keyword>
<keyword evidence="4 10" id="KW-1133">Transmembrane helix</keyword>
<dbReference type="GO" id="GO:0007204">
    <property type="term" value="P:positive regulation of cytosolic calcium ion concentration"/>
    <property type="evidence" value="ECO:0007669"/>
    <property type="project" value="TreeGrafter"/>
</dbReference>
<dbReference type="InterPro" id="IPR017452">
    <property type="entry name" value="GPCR_Rhodpsn_7TM"/>
</dbReference>
<dbReference type="PRINTS" id="PR00237">
    <property type="entry name" value="GPCRRHODOPSN"/>
</dbReference>
<evidence type="ECO:0000256" key="2">
    <source>
        <dbReference type="ARBA" id="ARBA00022511"/>
    </source>
</evidence>
<feature type="region of interest" description="Disordered" evidence="9">
    <location>
        <begin position="1"/>
        <end position="50"/>
    </location>
</feature>
<feature type="transmembrane region" description="Helical" evidence="10">
    <location>
        <begin position="284"/>
        <end position="304"/>
    </location>
</feature>
<protein>
    <submittedName>
        <fullName evidence="12">US28</fullName>
    </submittedName>
</protein>
<sequence length="497" mass="54985">MTATTSTTMSVTTNATATTSSTSATTTLTSKSSTPANNTTTSTIRTSSTSANVTSLSTSTSKSTVTSSLASTLTTSRNATSNLTTTLSSTSSLTSSNITSTLSSTISTIVSKSTPNITTSLTATVSNATTSLTTVSTALTTTFFESSTPFEYDYDAEVCNMTDIVHMSKSVTVTFYTIIFILGLLGNFMVLMTIVWNRRITFASDIYFLNLAISDLLFVCTLPFWIMYLLDHDIMSHVSCVIMTAIFYCALFASTVFLLLIILDRCYAILWGVDRADYRSLRNATGGCVLMWGLCIVLALPHFVFLRKGKNVCVAEYQELTNFYVIFINTEVNLCTLILPTAAIIYWYLKLTKLTKSYQRLRHRLTSLNIILAVAIVFAIFWLPYNLLLFVHSLEHMQIPWGCASAKVVRRGLIVTESIALCHCFVNPFIYVIFGHRCRSEFCYLLRALLNKLCPSRSWGSLRPDAVSLDLSHMQVAVACTYESEDCEQTDELQFLI</sequence>
<keyword evidence="2" id="KW-1032">Host cell membrane</keyword>
<dbReference type="GO" id="GO:0019722">
    <property type="term" value="P:calcium-mediated signaling"/>
    <property type="evidence" value="ECO:0007669"/>
    <property type="project" value="TreeGrafter"/>
</dbReference>
<evidence type="ECO:0000313" key="12">
    <source>
        <dbReference type="EMBL" id="AKG51569.1"/>
    </source>
</evidence>
<dbReference type="GO" id="GO:0060326">
    <property type="term" value="P:cell chemotaxis"/>
    <property type="evidence" value="ECO:0007669"/>
    <property type="project" value="TreeGrafter"/>
</dbReference>
<feature type="transmembrane region" description="Helical" evidence="10">
    <location>
        <begin position="173"/>
        <end position="195"/>
    </location>
</feature>
<reference evidence="12 13" key="1">
    <citation type="journal article" date="2001" name="Arch. Virol.">
        <title>Isolation and characterization of an endogenous cytomegalovirus (BaCMV) from baboons.</title>
        <authorList>
            <person name="Blewett E.L."/>
            <person name="White G."/>
            <person name="Saliki J.T."/>
            <person name="Eberle R."/>
        </authorList>
    </citation>
    <scope>NUCLEOTIDE SEQUENCE [LARGE SCALE GENOMIC DNA]</scope>
    <source>
        <strain evidence="12">OCOM4-52</strain>
    </source>
</reference>
<dbReference type="Gene3D" id="1.20.1070.10">
    <property type="entry name" value="Rhodopsin 7-helix transmembrane proteins"/>
    <property type="match status" value="1"/>
</dbReference>
<evidence type="ECO:0000256" key="4">
    <source>
        <dbReference type="ARBA" id="ARBA00022989"/>
    </source>
</evidence>
<keyword evidence="3 10" id="KW-0812">Transmembrane</keyword>
<feature type="transmembrane region" description="Helical" evidence="10">
    <location>
        <begin position="370"/>
        <end position="392"/>
    </location>
</feature>
<feature type="transmembrane region" description="Helical" evidence="10">
    <location>
        <begin position="324"/>
        <end position="349"/>
    </location>
</feature>
<feature type="transmembrane region" description="Helical" evidence="10">
    <location>
        <begin position="412"/>
        <end position="434"/>
    </location>
</feature>
<organism evidence="12 13">
    <name type="scientific">Papiine betaherpesvirus 4</name>
    <dbReference type="NCBI Taxonomy" id="2560624"/>
    <lineage>
        <taxon>Viruses</taxon>
        <taxon>Duplodnaviria</taxon>
        <taxon>Heunggongvirae</taxon>
        <taxon>Peploviricota</taxon>
        <taxon>Herviviricetes</taxon>
        <taxon>Herpesvirales</taxon>
        <taxon>Orthoherpesviridae</taxon>
        <taxon>Betaherpesvirinae</taxon>
        <taxon>Cytomegalovirus</taxon>
        <taxon>Cytomegalovirus papiinebeta4</taxon>
    </lineage>
</organism>
<evidence type="ECO:0000256" key="3">
    <source>
        <dbReference type="ARBA" id="ARBA00022692"/>
    </source>
</evidence>
<evidence type="ECO:0000259" key="11">
    <source>
        <dbReference type="PROSITE" id="PS50262"/>
    </source>
</evidence>
<comment type="subcellular location">
    <subcellularLocation>
        <location evidence="1">Host cell membrane</location>
        <topology evidence="1">Multi-pass membrane protein</topology>
    </subcellularLocation>
</comment>
<proteinExistence type="predicted"/>
<dbReference type="InterPro" id="IPR000276">
    <property type="entry name" value="GPCR_Rhodpsn"/>
</dbReference>
<reference evidence="12 13" key="2">
    <citation type="journal article" date="2015" name="Genome Announc.">
        <title>Complete Genome Sequences of Mandrillus leucophaeus and Papio ursinus Cytomegaloviruses.</title>
        <authorList>
            <person name="Blewett E.L."/>
            <person name="Sherrod C.J."/>
            <person name="Texier J.R."/>
            <person name="Conrad T.M."/>
            <person name="Dittmer D.P."/>
        </authorList>
    </citation>
    <scope>NUCLEOTIDE SEQUENCE [LARGE SCALE GENOMIC DNA]</scope>
    <source>
        <strain evidence="12">OCOM4-52</strain>
    </source>
</reference>
<dbReference type="GO" id="GO:0006955">
    <property type="term" value="P:immune response"/>
    <property type="evidence" value="ECO:0007669"/>
    <property type="project" value="TreeGrafter"/>
</dbReference>
<accession>A0A0F7CSU7</accession>
<name>A0A0F7CSU7_9BETA</name>